<accession>A0AAD2CVB4</accession>
<protein>
    <submittedName>
        <fullName evidence="2">Uncharacterized protein</fullName>
    </submittedName>
</protein>
<feature type="compositionally biased region" description="Low complexity" evidence="1">
    <location>
        <begin position="1142"/>
        <end position="1158"/>
    </location>
</feature>
<feature type="compositionally biased region" description="Low complexity" evidence="1">
    <location>
        <begin position="219"/>
        <end position="232"/>
    </location>
</feature>
<reference evidence="2" key="1">
    <citation type="submission" date="2023-08" db="EMBL/GenBank/DDBJ databases">
        <authorList>
            <person name="Audoor S."/>
            <person name="Bilcke G."/>
        </authorList>
    </citation>
    <scope>NUCLEOTIDE SEQUENCE</scope>
</reference>
<evidence type="ECO:0000256" key="1">
    <source>
        <dbReference type="SAM" id="MobiDB-lite"/>
    </source>
</evidence>
<evidence type="ECO:0000313" key="2">
    <source>
        <dbReference type="EMBL" id="CAJ1937686.1"/>
    </source>
</evidence>
<dbReference type="EMBL" id="CAKOGP040000668">
    <property type="protein sequence ID" value="CAJ1937686.1"/>
    <property type="molecule type" value="Genomic_DNA"/>
</dbReference>
<gene>
    <name evidence="2" type="ORF">CYCCA115_LOCUS5767</name>
</gene>
<feature type="compositionally biased region" description="Polar residues" evidence="1">
    <location>
        <begin position="184"/>
        <end position="193"/>
    </location>
</feature>
<feature type="compositionally biased region" description="Acidic residues" evidence="1">
    <location>
        <begin position="683"/>
        <end position="692"/>
    </location>
</feature>
<feature type="compositionally biased region" description="Acidic residues" evidence="1">
    <location>
        <begin position="702"/>
        <end position="711"/>
    </location>
</feature>
<name>A0AAD2CVB4_9STRA</name>
<feature type="region of interest" description="Disordered" evidence="1">
    <location>
        <begin position="1100"/>
        <end position="1210"/>
    </location>
</feature>
<feature type="compositionally biased region" description="Acidic residues" evidence="1">
    <location>
        <begin position="1161"/>
        <end position="1172"/>
    </location>
</feature>
<organism evidence="2 3">
    <name type="scientific">Cylindrotheca closterium</name>
    <dbReference type="NCBI Taxonomy" id="2856"/>
    <lineage>
        <taxon>Eukaryota</taxon>
        <taxon>Sar</taxon>
        <taxon>Stramenopiles</taxon>
        <taxon>Ochrophyta</taxon>
        <taxon>Bacillariophyta</taxon>
        <taxon>Bacillariophyceae</taxon>
        <taxon>Bacillariophycidae</taxon>
        <taxon>Bacillariales</taxon>
        <taxon>Bacillariaceae</taxon>
        <taxon>Cylindrotheca</taxon>
    </lineage>
</organism>
<feature type="compositionally biased region" description="Polar residues" evidence="1">
    <location>
        <begin position="1185"/>
        <end position="1204"/>
    </location>
</feature>
<feature type="region of interest" description="Disordered" evidence="1">
    <location>
        <begin position="467"/>
        <end position="496"/>
    </location>
</feature>
<feature type="region of interest" description="Disordered" evidence="1">
    <location>
        <begin position="675"/>
        <end position="712"/>
    </location>
</feature>
<evidence type="ECO:0000313" key="3">
    <source>
        <dbReference type="Proteomes" id="UP001295423"/>
    </source>
</evidence>
<feature type="compositionally biased region" description="Acidic residues" evidence="1">
    <location>
        <begin position="1107"/>
        <end position="1120"/>
    </location>
</feature>
<feature type="compositionally biased region" description="Basic and acidic residues" evidence="1">
    <location>
        <begin position="1121"/>
        <end position="1131"/>
    </location>
</feature>
<keyword evidence="3" id="KW-1185">Reference proteome</keyword>
<proteinExistence type="predicted"/>
<feature type="region of interest" description="Disordered" evidence="1">
    <location>
        <begin position="184"/>
        <end position="247"/>
    </location>
</feature>
<feature type="compositionally biased region" description="Basic and acidic residues" evidence="1">
    <location>
        <begin position="1173"/>
        <end position="1183"/>
    </location>
</feature>
<sequence length="1297" mass="146898">MAEDPTEESFIRARDLYINNVLSSTIYSYKEAMIDAGIQEAFASLSIYQHHVKLKVINSKTSGNPQIDMSEKGKKERFRKLYRLLYEVAKLRGQSKNPDIAGTMRKAGYTEAELYEIQETKKKNPSRFYVQCSRLANRIRKELDEKKMIQISIHDACIPKTIVEERVDEEEEVSPISAATSDDTYFSFSSNRDTGSHGLEPLPEAQKLPTKSDDASVKSTTSAISSITTQSAPKRKTPAQKQQERRDRAHLEMLRKCAYKIGSVAYSLKEQNPCEALKGASNCADQVNRMFGIELITGRQLREAVKHNNVGKSPPRVGRPTLLSDRDFTNLRDAFWSSSAIDQNNVDASRLTRAEEKTVLDEVVNDKRLKDGNVAIDAVKLMERIDVDNAPRQNIVMVDERRQLRTEWCTKANQMKHYQKWEEKMIERGYARLPTNEKERAHGYITFLPGQEKRNTNMDEMKFTLDASTESRGGRPSHSHTTSSISEGGKADKTPDTSCTIVMAVNDDEPLPPCVIFKTTAKDGNGTISARNLQLDERGRLLYPDCQDIKGKRVLLKVDSGPGRQAAKVLGETRVEGVDIFPGLPNASECNQEMDQLFGPYKDSVYSNRNKLINAKGKLTLLDVGYCLFGGQVTLDNGKILDLEESFKLHFTPAKIRSAREKCGYCPATRRALEDPKMRDETNEVNDDEDALEAPKRRDEINEVNDDEDALEDPKLIEEIDVVDDDEDTLEDPNIVDEINEVNLDEDALGDPKIVDEISKVDDDEAEELTSMTKVLLKVEKMNHRAVDELISCGYTLASKLRRTVRRVTRRSFGKGIVTAPGSRERQELFAKMTRAGDYFRITGGGGVINTADVLIGLEIKGMKKEVEKELKRKKVLQSFYSCRRRATKLMQEKHYMNWTRTDFATAISYKRGPFYKCEKGDRTISSIKKLQVPELKKYYEETYKDKPSAWRRQEIWTIKNEKELERLKTGKVSHYTETRIYGDALETQNFWVQKKFESISRERQIKVLSEIFKNLDEEVVDSVVNSLPDDKRTLLHDCLNRAPSSDDDEDLDNSSSIHFCEADLEFASQWNDDDTLVENEMTEAEMECAAILEEECQENQNTGEEVGTDEDFDSDDSIADDNHGILKDIEINATPDDGYRSVAAESSDDSSCASAGSFEMQDDAASDDEDKSMDRIGREPSREPTVSPTNAGGSELQISTTHNGRAVDESIENEIDTVIEDTITEIEVSKDAQTKIALYNLLINSRGKKVGNRRREEALKRRWMEVKAEPLVWSVDDLKSKLADLKSNQAEWVHSC</sequence>
<dbReference type="Proteomes" id="UP001295423">
    <property type="component" value="Unassembled WGS sequence"/>
</dbReference>
<comment type="caution">
    <text evidence="2">The sequence shown here is derived from an EMBL/GenBank/DDBJ whole genome shotgun (WGS) entry which is preliminary data.</text>
</comment>